<dbReference type="PANTHER" id="PTHR46880:SF5">
    <property type="entry name" value="DUF4371 DOMAIN-CONTAINING PROTEIN"/>
    <property type="match status" value="1"/>
</dbReference>
<reference evidence="2 3" key="1">
    <citation type="submission" date="2022-05" db="EMBL/GenBank/DDBJ databases">
        <authorList>
            <consortium name="Genoscope - CEA"/>
            <person name="William W."/>
        </authorList>
    </citation>
    <scope>NUCLEOTIDE SEQUENCE [LARGE SCALE GENOMIC DNA]</scope>
</reference>
<protein>
    <recommendedName>
        <fullName evidence="4">Zinc finger protein 862</fullName>
    </recommendedName>
</protein>
<evidence type="ECO:0000313" key="2">
    <source>
        <dbReference type="EMBL" id="CAH3142912.1"/>
    </source>
</evidence>
<feature type="compositionally biased region" description="Acidic residues" evidence="1">
    <location>
        <begin position="852"/>
        <end position="871"/>
    </location>
</feature>
<comment type="caution">
    <text evidence="2">The sequence shown here is derived from an EMBL/GenBank/DDBJ whole genome shotgun (WGS) entry which is preliminary data.</text>
</comment>
<dbReference type="EMBL" id="CALNXK010000070">
    <property type="protein sequence ID" value="CAH3142912.1"/>
    <property type="molecule type" value="Genomic_DNA"/>
</dbReference>
<feature type="region of interest" description="Disordered" evidence="1">
    <location>
        <begin position="1"/>
        <end position="27"/>
    </location>
</feature>
<feature type="compositionally biased region" description="Polar residues" evidence="1">
    <location>
        <begin position="810"/>
        <end position="819"/>
    </location>
</feature>
<accession>A0ABN8PFQ3</accession>
<dbReference type="SUPFAM" id="SSF53098">
    <property type="entry name" value="Ribonuclease H-like"/>
    <property type="match status" value="1"/>
</dbReference>
<evidence type="ECO:0000313" key="3">
    <source>
        <dbReference type="Proteomes" id="UP001159405"/>
    </source>
</evidence>
<feature type="region of interest" description="Disordered" evidence="1">
    <location>
        <begin position="793"/>
        <end position="871"/>
    </location>
</feature>
<sequence length="871" mass="98724">MKRRQQTMSSFLSTAEKSRRETDVPNMEGFPVSVSNAVATSSKNLHLGVSSESQGSQVTMGCKENISDAVCEQSVSDVTDSFTEEQPKKKIHHYVVCKRRNCLDVSQEERARIKTAKNKQMFNHNLIFKKDLAYNPKVQMWWLVYIEGEGQYCLICKKFDSKNPQNKTDVFSAEPSTRLKKECLEEHIATKRHRDAITAILMNRLSVFQKELDHNADVQVGVYERVFYYLYWLAKEEIANVKAKSLLQLVEKLGCDMSGFNHTSMGSQRDMLLLLGEMIQKEVIAAVTGPFGIMVDDMTDIANLEQMLGFIQYYSKSSEKVEVKFLCLENVLANSDKADSETITGVLLKVIEKHGLNFTWFKSFVSDGASVMVGERSGVATRLKADERIQSLISVHCVCHKLALACTDTLNDLSTIKQVQNTLNTLWRLLDNSNKKTSIFLKVQLHMNDITLTNKNSKRKVAKKLKKACQTRWLSFNNAVQSAWESFPAIIQFLLKLKDDDPTCQGLLVQMNNVRFLSCLYILKHVLPHLDNLSKSFQHSTVNFSHLKPEVVRAKAALDEVTTSEVPVKEFSHDVKEGKMAMLQFSLSEHQLAYMRNLLLKYVSTLKENIDLRFQNTLPLLGALSMFDPTLIPSSVSELPSYGVDSIKVLAKHYFPDQQDRLLAEWNTLKYHMKEMTLPADVKEGKTIMPAEWCMCQLMKQRSSFISLLPLLMQIVEIALTMPISNAGPETGASQVKLIKTRLRSRMSNDMLACLLNIAMNGPEVNSHECDTLVKMTTEKWLSGRRYKLSKGKSAAREALGTSEREPTLIETTNASTQTETEENSREEQKQQQQEEEQALIKLGLAQYADDPVCDDSDWDSAMESDFSDSE</sequence>
<feature type="compositionally biased region" description="Polar residues" evidence="1">
    <location>
        <begin position="1"/>
        <end position="15"/>
    </location>
</feature>
<gene>
    <name evidence="2" type="ORF">PLOB_00043280</name>
</gene>
<dbReference type="InterPro" id="IPR012337">
    <property type="entry name" value="RNaseH-like_sf"/>
</dbReference>
<organism evidence="2 3">
    <name type="scientific">Porites lobata</name>
    <dbReference type="NCBI Taxonomy" id="104759"/>
    <lineage>
        <taxon>Eukaryota</taxon>
        <taxon>Metazoa</taxon>
        <taxon>Cnidaria</taxon>
        <taxon>Anthozoa</taxon>
        <taxon>Hexacorallia</taxon>
        <taxon>Scleractinia</taxon>
        <taxon>Fungiina</taxon>
        <taxon>Poritidae</taxon>
        <taxon>Porites</taxon>
    </lineage>
</organism>
<dbReference type="Proteomes" id="UP001159405">
    <property type="component" value="Unassembled WGS sequence"/>
</dbReference>
<evidence type="ECO:0000256" key="1">
    <source>
        <dbReference type="SAM" id="MobiDB-lite"/>
    </source>
</evidence>
<dbReference type="PANTHER" id="PTHR46880">
    <property type="entry name" value="RAS-ASSOCIATING DOMAIN-CONTAINING PROTEIN"/>
    <property type="match status" value="1"/>
</dbReference>
<keyword evidence="3" id="KW-1185">Reference proteome</keyword>
<proteinExistence type="predicted"/>
<evidence type="ECO:0008006" key="4">
    <source>
        <dbReference type="Google" id="ProtNLM"/>
    </source>
</evidence>
<name>A0ABN8PFQ3_9CNID</name>